<sequence>MTSFAPWGEDDDHDHDARQLWALCGSAENLFADPPSPVRRR</sequence>
<keyword evidence="2" id="KW-1185">Reference proteome</keyword>
<dbReference type="EMBL" id="JBBKAM010000002">
    <property type="protein sequence ID" value="MEJ8642944.1"/>
    <property type="molecule type" value="Genomic_DNA"/>
</dbReference>
<accession>A0ABU8U4X7</accession>
<evidence type="ECO:0000313" key="1">
    <source>
        <dbReference type="EMBL" id="MEJ8642944.1"/>
    </source>
</evidence>
<organism evidence="1 2">
    <name type="scientific">Streptomyces caledonius</name>
    <dbReference type="NCBI Taxonomy" id="3134107"/>
    <lineage>
        <taxon>Bacteria</taxon>
        <taxon>Bacillati</taxon>
        <taxon>Actinomycetota</taxon>
        <taxon>Actinomycetes</taxon>
        <taxon>Kitasatosporales</taxon>
        <taxon>Streptomycetaceae</taxon>
        <taxon>Streptomyces</taxon>
    </lineage>
</organism>
<evidence type="ECO:0000313" key="2">
    <source>
        <dbReference type="Proteomes" id="UP001382904"/>
    </source>
</evidence>
<reference evidence="1 2" key="1">
    <citation type="submission" date="2024-03" db="EMBL/GenBank/DDBJ databases">
        <title>Novel Streptomyces species of biotechnological and ecological value are a feature of Machair soil.</title>
        <authorList>
            <person name="Prole J.R."/>
            <person name="Goodfellow M."/>
            <person name="Allenby N."/>
            <person name="Ward A.C."/>
        </authorList>
    </citation>
    <scope>NUCLEOTIDE SEQUENCE [LARGE SCALE GENOMIC DNA]</scope>
    <source>
        <strain evidence="1 2">MS1.HAVA.3</strain>
    </source>
</reference>
<protein>
    <submittedName>
        <fullName evidence="1">Uncharacterized protein</fullName>
    </submittedName>
</protein>
<name>A0ABU8U4X7_9ACTN</name>
<dbReference type="Proteomes" id="UP001382904">
    <property type="component" value="Unassembled WGS sequence"/>
</dbReference>
<proteinExistence type="predicted"/>
<gene>
    <name evidence="1" type="ORF">WKI68_19195</name>
</gene>
<comment type="caution">
    <text evidence="1">The sequence shown here is derived from an EMBL/GenBank/DDBJ whole genome shotgun (WGS) entry which is preliminary data.</text>
</comment>